<dbReference type="SMART" id="SM00354">
    <property type="entry name" value="HTH_LACI"/>
    <property type="match status" value="1"/>
</dbReference>
<dbReference type="Gene3D" id="1.10.260.40">
    <property type="entry name" value="lambda repressor-like DNA-binding domains"/>
    <property type="match status" value="1"/>
</dbReference>
<keyword evidence="1" id="KW-0805">Transcription regulation</keyword>
<protein>
    <submittedName>
        <fullName evidence="5">LacI family transcriptional regulator</fullName>
    </submittedName>
</protein>
<evidence type="ECO:0000256" key="3">
    <source>
        <dbReference type="ARBA" id="ARBA00023163"/>
    </source>
</evidence>
<dbReference type="InterPro" id="IPR046335">
    <property type="entry name" value="LacI/GalR-like_sensor"/>
</dbReference>
<dbReference type="SUPFAM" id="SSF53822">
    <property type="entry name" value="Periplasmic binding protein-like I"/>
    <property type="match status" value="1"/>
</dbReference>
<dbReference type="Proteomes" id="UP000278962">
    <property type="component" value="Unassembled WGS sequence"/>
</dbReference>
<proteinExistence type="predicted"/>
<gene>
    <name evidence="5" type="ORF">C8N24_1527</name>
</gene>
<organism evidence="5 6">
    <name type="scientific">Solirubrobacter pauli</name>
    <dbReference type="NCBI Taxonomy" id="166793"/>
    <lineage>
        <taxon>Bacteria</taxon>
        <taxon>Bacillati</taxon>
        <taxon>Actinomycetota</taxon>
        <taxon>Thermoleophilia</taxon>
        <taxon>Solirubrobacterales</taxon>
        <taxon>Solirubrobacteraceae</taxon>
        <taxon>Solirubrobacter</taxon>
    </lineage>
</organism>
<keyword evidence="2" id="KW-0238">DNA-binding</keyword>
<evidence type="ECO:0000313" key="6">
    <source>
        <dbReference type="Proteomes" id="UP000278962"/>
    </source>
</evidence>
<dbReference type="GO" id="GO:0003700">
    <property type="term" value="F:DNA-binding transcription factor activity"/>
    <property type="evidence" value="ECO:0007669"/>
    <property type="project" value="TreeGrafter"/>
</dbReference>
<evidence type="ECO:0000256" key="2">
    <source>
        <dbReference type="ARBA" id="ARBA00023125"/>
    </source>
</evidence>
<dbReference type="InterPro" id="IPR010982">
    <property type="entry name" value="Lambda_DNA-bd_dom_sf"/>
</dbReference>
<evidence type="ECO:0000256" key="1">
    <source>
        <dbReference type="ARBA" id="ARBA00023015"/>
    </source>
</evidence>
<reference evidence="5 6" key="1">
    <citation type="submission" date="2018-10" db="EMBL/GenBank/DDBJ databases">
        <title>Genomic Encyclopedia of Archaeal and Bacterial Type Strains, Phase II (KMG-II): from individual species to whole genera.</title>
        <authorList>
            <person name="Goeker M."/>
        </authorList>
    </citation>
    <scope>NUCLEOTIDE SEQUENCE [LARGE SCALE GENOMIC DNA]</scope>
    <source>
        <strain evidence="5 6">DSM 14954</strain>
    </source>
</reference>
<dbReference type="CDD" id="cd01392">
    <property type="entry name" value="HTH_LacI"/>
    <property type="match status" value="1"/>
</dbReference>
<dbReference type="Pfam" id="PF13377">
    <property type="entry name" value="Peripla_BP_3"/>
    <property type="match status" value="1"/>
</dbReference>
<comment type="caution">
    <text evidence="5">The sequence shown here is derived from an EMBL/GenBank/DDBJ whole genome shotgun (WGS) entry which is preliminary data.</text>
</comment>
<dbReference type="EMBL" id="RBIL01000001">
    <property type="protein sequence ID" value="RKQ91699.1"/>
    <property type="molecule type" value="Genomic_DNA"/>
</dbReference>
<dbReference type="SUPFAM" id="SSF47413">
    <property type="entry name" value="lambda repressor-like DNA-binding domains"/>
    <property type="match status" value="1"/>
</dbReference>
<dbReference type="PROSITE" id="PS50932">
    <property type="entry name" value="HTH_LACI_2"/>
    <property type="match status" value="1"/>
</dbReference>
<dbReference type="GO" id="GO:0000976">
    <property type="term" value="F:transcription cis-regulatory region binding"/>
    <property type="evidence" value="ECO:0007669"/>
    <property type="project" value="TreeGrafter"/>
</dbReference>
<dbReference type="AlphaFoldDB" id="A0A660LAU3"/>
<accession>A0A660LAU3</accession>
<dbReference type="PANTHER" id="PTHR30146">
    <property type="entry name" value="LACI-RELATED TRANSCRIPTIONAL REPRESSOR"/>
    <property type="match status" value="1"/>
</dbReference>
<dbReference type="Gene3D" id="3.40.50.2300">
    <property type="match status" value="2"/>
</dbReference>
<evidence type="ECO:0000313" key="5">
    <source>
        <dbReference type="EMBL" id="RKQ91699.1"/>
    </source>
</evidence>
<dbReference type="Pfam" id="PF00356">
    <property type="entry name" value="LacI"/>
    <property type="match status" value="1"/>
</dbReference>
<keyword evidence="6" id="KW-1185">Reference proteome</keyword>
<evidence type="ECO:0000259" key="4">
    <source>
        <dbReference type="PROSITE" id="PS50932"/>
    </source>
</evidence>
<dbReference type="PANTHER" id="PTHR30146:SF155">
    <property type="entry name" value="ALANINE RACEMASE"/>
    <property type="match status" value="1"/>
</dbReference>
<feature type="domain" description="HTH lacI-type" evidence="4">
    <location>
        <begin position="1"/>
        <end position="50"/>
    </location>
</feature>
<dbReference type="InterPro" id="IPR000843">
    <property type="entry name" value="HTH_LacI"/>
</dbReference>
<dbReference type="InterPro" id="IPR028082">
    <property type="entry name" value="Peripla_BP_I"/>
</dbReference>
<name>A0A660LAU3_9ACTN</name>
<keyword evidence="3" id="KW-0804">Transcription</keyword>
<sequence length="326" mass="33964">MARRAGVSAAAVSFAVNDRPGVSPDTRERILTAARELGWRPSASARALTEARTRAVGLVLARNVEQLELDAFFVRFFAGVERVLTAADYALLLQLVPGGADAALPAYERLAAAGRVDGFLLTDIELDDPRFALLEAAGVPVVLAGRPAGACPFEWVETRHEEGLHAPVEHLAALGHERIAFFGGRADLEHVRVRTERWREAIAAAGVEEGLVVHADDDELAAAADVLLSVAPTAVVCASDVHALAVVVAARARGLDVPRDVSVTGFDDSPLAALAAPGLTSVRVDYGEFGEAVAAALLATIGVGEARAFAPSAPELVVRGSTAPPG</sequence>